<evidence type="ECO:0000256" key="4">
    <source>
        <dbReference type="ARBA" id="ARBA00022741"/>
    </source>
</evidence>
<dbReference type="EMBL" id="KV453926">
    <property type="protein sequence ID" value="ODV75240.1"/>
    <property type="molecule type" value="Genomic_DNA"/>
</dbReference>
<proteinExistence type="predicted"/>
<dbReference type="InterPro" id="IPR039383">
    <property type="entry name" value="FHIT"/>
</dbReference>
<dbReference type="OMA" id="DAIYGMM"/>
<keyword evidence="5 12" id="KW-0378">Hydrolase</keyword>
<feature type="site" description="Important for induction of apoptosis" evidence="10">
    <location>
        <position position="118"/>
    </location>
</feature>
<evidence type="ECO:0000259" key="13">
    <source>
        <dbReference type="PROSITE" id="PS51084"/>
    </source>
</evidence>
<dbReference type="STRING" id="983966.A0A1E4S6Y3"/>
<dbReference type="GeneID" id="30988700"/>
<name>A0A1E4S6Y3_CYBJN</name>
<accession>A0A1E4S6Y3</accession>
<dbReference type="SUPFAM" id="SSF54197">
    <property type="entry name" value="HIT-like"/>
    <property type="match status" value="1"/>
</dbReference>
<evidence type="ECO:0000256" key="6">
    <source>
        <dbReference type="ARBA" id="ARBA00025241"/>
    </source>
</evidence>
<evidence type="ECO:0000313" key="15">
    <source>
        <dbReference type="Proteomes" id="UP000094389"/>
    </source>
</evidence>
<comment type="catalytic activity">
    <reaction evidence="7 12">
        <text>P(1),P(3)-bis(5'-adenosyl) triphosphate + H2O = AMP + ADP + 2 H(+)</text>
        <dbReference type="Rhea" id="RHEA:13893"/>
        <dbReference type="ChEBI" id="CHEBI:15377"/>
        <dbReference type="ChEBI" id="CHEBI:15378"/>
        <dbReference type="ChEBI" id="CHEBI:58529"/>
        <dbReference type="ChEBI" id="CHEBI:456215"/>
        <dbReference type="ChEBI" id="CHEBI:456216"/>
        <dbReference type="EC" id="3.6.1.29"/>
    </reaction>
</comment>
<comment type="function">
    <text evidence="6">Cleaves A-5'-PPP-5'A to yield AMP and ADP. Can cleave all dinucleoside polyphosphates, provided the phosphate chain contains at least 3 phosphates and that 1 of the 2 bases composing the nucleotide is a purine. Is most effective on dinucleoside triphosphates. Negatively regulates intracellular dinucleoside polyphosphate levels, which elevate following heat shock.</text>
</comment>
<evidence type="ECO:0000256" key="5">
    <source>
        <dbReference type="ARBA" id="ARBA00022801"/>
    </source>
</evidence>
<dbReference type="InterPro" id="IPR036265">
    <property type="entry name" value="HIT-like_sf"/>
</dbReference>
<dbReference type="FunFam" id="3.30.428.10:FF:000011">
    <property type="entry name" value="Fragile histidine triad"/>
    <property type="match status" value="1"/>
</dbReference>
<evidence type="ECO:0000256" key="11">
    <source>
        <dbReference type="PROSITE-ProRule" id="PRU00464"/>
    </source>
</evidence>
<evidence type="ECO:0000256" key="8">
    <source>
        <dbReference type="PIRSR" id="PIRSR639383-1"/>
    </source>
</evidence>
<evidence type="ECO:0000256" key="3">
    <source>
        <dbReference type="ARBA" id="ARBA00014605"/>
    </source>
</evidence>
<dbReference type="PANTHER" id="PTHR46243">
    <property type="entry name" value="BIS(5'-ADENOSYL)-TRIPHOSPHATASE"/>
    <property type="match status" value="1"/>
</dbReference>
<dbReference type="InterPro" id="IPR011146">
    <property type="entry name" value="HIT-like"/>
</dbReference>
<reference evidence="14 15" key="1">
    <citation type="journal article" date="2016" name="Proc. Natl. Acad. Sci. U.S.A.">
        <title>Comparative genomics of biotechnologically important yeasts.</title>
        <authorList>
            <person name="Riley R."/>
            <person name="Haridas S."/>
            <person name="Wolfe K.H."/>
            <person name="Lopes M.R."/>
            <person name="Hittinger C.T."/>
            <person name="Goeker M."/>
            <person name="Salamov A.A."/>
            <person name="Wisecaver J.H."/>
            <person name="Long T.M."/>
            <person name="Calvey C.H."/>
            <person name="Aerts A.L."/>
            <person name="Barry K.W."/>
            <person name="Choi C."/>
            <person name="Clum A."/>
            <person name="Coughlan A.Y."/>
            <person name="Deshpande S."/>
            <person name="Douglass A.P."/>
            <person name="Hanson S.J."/>
            <person name="Klenk H.-P."/>
            <person name="LaButti K.M."/>
            <person name="Lapidus A."/>
            <person name="Lindquist E.A."/>
            <person name="Lipzen A.M."/>
            <person name="Meier-Kolthoff J.P."/>
            <person name="Ohm R.A."/>
            <person name="Otillar R.P."/>
            <person name="Pangilinan J.L."/>
            <person name="Peng Y."/>
            <person name="Rokas A."/>
            <person name="Rosa C.A."/>
            <person name="Scheuner C."/>
            <person name="Sibirny A.A."/>
            <person name="Slot J.C."/>
            <person name="Stielow J.B."/>
            <person name="Sun H."/>
            <person name="Kurtzman C.P."/>
            <person name="Blackwell M."/>
            <person name="Grigoriev I.V."/>
            <person name="Jeffries T.W."/>
        </authorList>
    </citation>
    <scope>NUCLEOTIDE SEQUENCE [LARGE SCALE GENOMIC DNA]</scope>
    <source>
        <strain evidence="15">ATCC 18201 / CBS 1600 / BCRC 20928 / JCM 3617 / NBRC 0987 / NRRL Y-1542</strain>
    </source>
</reference>
<sequence>MSKAAQTLIYFSRFVVNDQVFFRSKYSYALVNLKPIVAGHVLVVPLRVVERLKDLTDEESIDYIRTIQTVHKFIEKIYKADSLNIAIQDGPEAGQSIPHLHTHIIPRHRANNMGDEVYERMDSSEYDVEDGLKQFYQRKNLKRLDKYVVKPDDERYERTTQDMHNEAKWLAQEFEKYSKGQ</sequence>
<feature type="domain" description="HIT" evidence="13">
    <location>
        <begin position="7"/>
        <end position="118"/>
    </location>
</feature>
<dbReference type="Proteomes" id="UP000094389">
    <property type="component" value="Unassembled WGS sequence"/>
</dbReference>
<dbReference type="RefSeq" id="XP_020072279.1">
    <property type="nucleotide sequence ID" value="XM_020214304.1"/>
</dbReference>
<dbReference type="PROSITE" id="PS00892">
    <property type="entry name" value="HIT_1"/>
    <property type="match status" value="1"/>
</dbReference>
<dbReference type="PANTHER" id="PTHR46243:SF1">
    <property type="entry name" value="BIS(5'-ADENOSYL)-TRIPHOSPHATASE"/>
    <property type="match status" value="1"/>
</dbReference>
<evidence type="ECO:0000256" key="12">
    <source>
        <dbReference type="RuleBase" id="RU366076"/>
    </source>
</evidence>
<keyword evidence="15" id="KW-1185">Reference proteome</keyword>
<evidence type="ECO:0000256" key="2">
    <source>
        <dbReference type="ARBA" id="ARBA00012377"/>
    </source>
</evidence>
<feature type="binding site" evidence="9">
    <location>
        <position position="103"/>
    </location>
    <ligand>
        <name>substrate</name>
    </ligand>
</feature>
<dbReference type="GO" id="GO:0000166">
    <property type="term" value="F:nucleotide binding"/>
    <property type="evidence" value="ECO:0007669"/>
    <property type="project" value="UniProtKB-KW"/>
</dbReference>
<evidence type="ECO:0000256" key="7">
    <source>
        <dbReference type="ARBA" id="ARBA00047780"/>
    </source>
</evidence>
<dbReference type="InterPro" id="IPR051884">
    <property type="entry name" value="Bis(5'-adenosyl)-TPase_reg"/>
</dbReference>
<dbReference type="EC" id="3.6.1.29" evidence="2 12"/>
<dbReference type="InterPro" id="IPR019808">
    <property type="entry name" value="Histidine_triad_CS"/>
</dbReference>
<evidence type="ECO:0000256" key="9">
    <source>
        <dbReference type="PIRSR" id="PIRSR639383-2"/>
    </source>
</evidence>
<keyword evidence="4 12" id="KW-0547">Nucleotide-binding</keyword>
<feature type="short sequence motif" description="Histidine triad motif" evidence="11">
    <location>
        <begin position="99"/>
        <end position="103"/>
    </location>
</feature>
<evidence type="ECO:0000313" key="14">
    <source>
        <dbReference type="EMBL" id="ODV75240.1"/>
    </source>
</evidence>
<comment type="cofactor">
    <cofactor evidence="1 12">
        <name>Mn(2+)</name>
        <dbReference type="ChEBI" id="CHEBI:29035"/>
    </cofactor>
</comment>
<feature type="active site" description="Tele-AMP-histidine intermediate" evidence="8">
    <location>
        <position position="101"/>
    </location>
</feature>
<organism evidence="14 15">
    <name type="scientific">Cyberlindnera jadinii (strain ATCC 18201 / CBS 1600 / BCRC 20928 / JCM 3617 / NBRC 0987 / NRRL Y-1542)</name>
    <name type="common">Torula yeast</name>
    <name type="synonym">Candida utilis</name>
    <dbReference type="NCBI Taxonomy" id="983966"/>
    <lineage>
        <taxon>Eukaryota</taxon>
        <taxon>Fungi</taxon>
        <taxon>Dikarya</taxon>
        <taxon>Ascomycota</taxon>
        <taxon>Saccharomycotina</taxon>
        <taxon>Saccharomycetes</taxon>
        <taxon>Phaffomycetales</taxon>
        <taxon>Phaffomycetaceae</taxon>
        <taxon>Cyberlindnera</taxon>
    </lineage>
</organism>
<gene>
    <name evidence="14" type="ORF">CYBJADRAFT_165995</name>
</gene>
<feature type="binding site" evidence="9">
    <location>
        <position position="88"/>
    </location>
    <ligand>
        <name>substrate</name>
    </ligand>
</feature>
<dbReference type="GO" id="GO:0047710">
    <property type="term" value="F:bis(5'-adenosyl)-triphosphatase activity"/>
    <property type="evidence" value="ECO:0007669"/>
    <property type="project" value="UniProtKB-UniRule"/>
</dbReference>
<dbReference type="Pfam" id="PF01230">
    <property type="entry name" value="HIT"/>
    <property type="match status" value="1"/>
</dbReference>
<dbReference type="OrthoDB" id="680339at2759"/>
<dbReference type="CDD" id="cd01275">
    <property type="entry name" value="FHIT"/>
    <property type="match status" value="1"/>
</dbReference>
<dbReference type="PROSITE" id="PS51084">
    <property type="entry name" value="HIT_2"/>
    <property type="match status" value="1"/>
</dbReference>
<feature type="binding site" evidence="9">
    <location>
        <position position="32"/>
    </location>
    <ligand>
        <name>substrate</name>
    </ligand>
</feature>
<dbReference type="AlphaFoldDB" id="A0A1E4S6Y3"/>
<protein>
    <recommendedName>
        <fullName evidence="3 12">Bis(5'-adenosyl)-triphosphatase</fullName>
        <ecNumber evidence="2 12">3.6.1.29</ecNumber>
    </recommendedName>
</protein>
<evidence type="ECO:0000256" key="1">
    <source>
        <dbReference type="ARBA" id="ARBA00001936"/>
    </source>
</evidence>
<dbReference type="Gene3D" id="3.30.428.10">
    <property type="entry name" value="HIT-like"/>
    <property type="match status" value="1"/>
</dbReference>
<evidence type="ECO:0000256" key="10">
    <source>
        <dbReference type="PIRSR" id="PIRSR639383-3"/>
    </source>
</evidence>